<evidence type="ECO:0000313" key="1">
    <source>
        <dbReference type="EMBL" id="KAI3783632.1"/>
    </source>
</evidence>
<comment type="caution">
    <text evidence="1">The sequence shown here is derived from an EMBL/GenBank/DDBJ whole genome shotgun (WGS) entry which is preliminary data.</text>
</comment>
<name>A0ACB9GJQ8_9ASTR</name>
<keyword evidence="2" id="KW-1185">Reference proteome</keyword>
<reference evidence="2" key="1">
    <citation type="journal article" date="2022" name="Mol. Ecol. Resour.">
        <title>The genomes of chicory, endive, great burdock and yacon provide insights into Asteraceae palaeo-polyploidization history and plant inulin production.</title>
        <authorList>
            <person name="Fan W."/>
            <person name="Wang S."/>
            <person name="Wang H."/>
            <person name="Wang A."/>
            <person name="Jiang F."/>
            <person name="Liu H."/>
            <person name="Zhao H."/>
            <person name="Xu D."/>
            <person name="Zhang Y."/>
        </authorList>
    </citation>
    <scope>NUCLEOTIDE SEQUENCE [LARGE SCALE GENOMIC DNA]</scope>
    <source>
        <strain evidence="2">cv. Yunnan</strain>
    </source>
</reference>
<evidence type="ECO:0000313" key="2">
    <source>
        <dbReference type="Proteomes" id="UP001056120"/>
    </source>
</evidence>
<sequence length="272" mass="31168">MPYPDDEYLSFSNNHLINEELSYDKTIIGNELNTLINSLTTEQRYVYNQIMECVEGRTAHSRFHIPINLNEDSLCHIKPNNEVAFLLKETELIIWDEAPMIHKHAFEALDRTMKDIFMHDPSINSDIPFGGKVIVFGGDFRQILPVVPNSSMQEIVNASLSSSYIWAKCKVLRLTKNMRLTIGAQTSYMQKTNDFTKWLLDIGEGKAGGEATIDIPDDLLINDSSDPIQSLIDFVYPSILQQYKNPEFFRERAILALKIEVLHEINDRIVKS</sequence>
<accession>A0ACB9GJQ8</accession>
<dbReference type="EMBL" id="CM042031">
    <property type="protein sequence ID" value="KAI3783632.1"/>
    <property type="molecule type" value="Genomic_DNA"/>
</dbReference>
<protein>
    <submittedName>
        <fullName evidence="1">Uncharacterized protein</fullName>
    </submittedName>
</protein>
<dbReference type="Proteomes" id="UP001056120">
    <property type="component" value="Linkage Group LG14"/>
</dbReference>
<proteinExistence type="predicted"/>
<reference evidence="1 2" key="2">
    <citation type="journal article" date="2022" name="Mol. Ecol. Resour.">
        <title>The genomes of chicory, endive, great burdock and yacon provide insights into Asteraceae paleo-polyploidization history and plant inulin production.</title>
        <authorList>
            <person name="Fan W."/>
            <person name="Wang S."/>
            <person name="Wang H."/>
            <person name="Wang A."/>
            <person name="Jiang F."/>
            <person name="Liu H."/>
            <person name="Zhao H."/>
            <person name="Xu D."/>
            <person name="Zhang Y."/>
        </authorList>
    </citation>
    <scope>NUCLEOTIDE SEQUENCE [LARGE SCALE GENOMIC DNA]</scope>
    <source>
        <strain evidence="2">cv. Yunnan</strain>
        <tissue evidence="1">Leaves</tissue>
    </source>
</reference>
<gene>
    <name evidence="1" type="ORF">L1987_42718</name>
</gene>
<organism evidence="1 2">
    <name type="scientific">Smallanthus sonchifolius</name>
    <dbReference type="NCBI Taxonomy" id="185202"/>
    <lineage>
        <taxon>Eukaryota</taxon>
        <taxon>Viridiplantae</taxon>
        <taxon>Streptophyta</taxon>
        <taxon>Embryophyta</taxon>
        <taxon>Tracheophyta</taxon>
        <taxon>Spermatophyta</taxon>
        <taxon>Magnoliopsida</taxon>
        <taxon>eudicotyledons</taxon>
        <taxon>Gunneridae</taxon>
        <taxon>Pentapetalae</taxon>
        <taxon>asterids</taxon>
        <taxon>campanulids</taxon>
        <taxon>Asterales</taxon>
        <taxon>Asteraceae</taxon>
        <taxon>Asteroideae</taxon>
        <taxon>Heliantheae alliance</taxon>
        <taxon>Millerieae</taxon>
        <taxon>Smallanthus</taxon>
    </lineage>
</organism>